<evidence type="ECO:0000313" key="2">
    <source>
        <dbReference type="Proteomes" id="UP000798662"/>
    </source>
</evidence>
<evidence type="ECO:0000313" key="1">
    <source>
        <dbReference type="EMBL" id="KAK1863738.1"/>
    </source>
</evidence>
<reference evidence="1" key="1">
    <citation type="submission" date="2019-11" db="EMBL/GenBank/DDBJ databases">
        <title>Nori genome reveals adaptations in red seaweeds to the harsh intertidal environment.</title>
        <authorList>
            <person name="Wang D."/>
            <person name="Mao Y."/>
        </authorList>
    </citation>
    <scope>NUCLEOTIDE SEQUENCE</scope>
    <source>
        <tissue evidence="1">Gametophyte</tissue>
    </source>
</reference>
<dbReference type="EMBL" id="CM020619">
    <property type="protein sequence ID" value="KAK1863738.1"/>
    <property type="molecule type" value="Genomic_DNA"/>
</dbReference>
<name>A0ACC3C0W0_PYRYE</name>
<protein>
    <submittedName>
        <fullName evidence="1">Uncharacterized protein</fullName>
    </submittedName>
</protein>
<proteinExistence type="predicted"/>
<organism evidence="1 2">
    <name type="scientific">Pyropia yezoensis</name>
    <name type="common">Susabi-nori</name>
    <name type="synonym">Porphyra yezoensis</name>
    <dbReference type="NCBI Taxonomy" id="2788"/>
    <lineage>
        <taxon>Eukaryota</taxon>
        <taxon>Rhodophyta</taxon>
        <taxon>Bangiophyceae</taxon>
        <taxon>Bangiales</taxon>
        <taxon>Bangiaceae</taxon>
        <taxon>Pyropia</taxon>
    </lineage>
</organism>
<comment type="caution">
    <text evidence="1">The sequence shown here is derived from an EMBL/GenBank/DDBJ whole genome shotgun (WGS) entry which is preliminary data.</text>
</comment>
<sequence>MAFVGSSAFLGATALRPRPSAVCTAAASPPVGGVRMVDSLPPAPLKYDAAFSRDPLAARPKDVAPMITLSFASPASDLDGTAKVGLSMAPVGLDTATAQTILGNMALFAALKSRTRLGTSAAAAAVRESPTGPAGGAPKDVYFPASTRNQAPVISFGADNDSISVAYTPINPVVGGVAANSSDSVAFWKTKTYKYAAPPTPEADAPAAPEVLETAAYERYFPTKIRNRAPVISMRPPAGPWDTTAYLTVGSEVVQLNASAARQLTVDAPAADAANVRGSVASEKNFGGDRANVAPVIEIGEESVSVSMQAVAVEEDAAASVAAEASA</sequence>
<accession>A0ACC3C0W0</accession>
<keyword evidence="2" id="KW-1185">Reference proteome</keyword>
<gene>
    <name evidence="1" type="ORF">I4F81_006292</name>
</gene>
<dbReference type="Proteomes" id="UP000798662">
    <property type="component" value="Chromosome 2"/>
</dbReference>